<dbReference type="InterPro" id="IPR016518">
    <property type="entry name" value="Alpha-L-fucosidase"/>
</dbReference>
<evidence type="ECO:0000259" key="1">
    <source>
        <dbReference type="Pfam" id="PF14498"/>
    </source>
</evidence>
<feature type="domain" description="Glycosyl hydrolase family 95 catalytic" evidence="3">
    <location>
        <begin position="344"/>
        <end position="508"/>
    </location>
</feature>
<evidence type="ECO:0000259" key="3">
    <source>
        <dbReference type="Pfam" id="PF22124"/>
    </source>
</evidence>
<dbReference type="RefSeq" id="XP_041288616.1">
    <property type="nucleotide sequence ID" value="XM_041438486.1"/>
</dbReference>
<comment type="caution">
    <text evidence="4">The sequence shown here is derived from an EMBL/GenBank/DDBJ whole genome shotgun (WGS) entry which is preliminary data.</text>
</comment>
<protein>
    <submittedName>
        <fullName evidence="4">Glycoside hydrolase family 95 protein</fullName>
    </submittedName>
</protein>
<dbReference type="InterPro" id="IPR008928">
    <property type="entry name" value="6-hairpin_glycosidase_sf"/>
</dbReference>
<evidence type="ECO:0000313" key="5">
    <source>
        <dbReference type="Proteomes" id="UP000823399"/>
    </source>
</evidence>
<dbReference type="Pfam" id="PF22124">
    <property type="entry name" value="Glyco_hydro_95_cat"/>
    <property type="match status" value="2"/>
</dbReference>
<dbReference type="InterPro" id="IPR054363">
    <property type="entry name" value="GH95_cat"/>
</dbReference>
<dbReference type="EMBL" id="JABBWM010000064">
    <property type="protein sequence ID" value="KAG2097717.1"/>
    <property type="molecule type" value="Genomic_DNA"/>
</dbReference>
<dbReference type="GO" id="GO:0004560">
    <property type="term" value="F:alpha-L-fucosidase activity"/>
    <property type="evidence" value="ECO:0007669"/>
    <property type="project" value="InterPro"/>
</dbReference>
<dbReference type="AlphaFoldDB" id="A0A9P7EZF0"/>
<keyword evidence="5" id="KW-1185">Reference proteome</keyword>
<dbReference type="InterPro" id="IPR012341">
    <property type="entry name" value="6hp_glycosidase-like_sf"/>
</dbReference>
<dbReference type="Gene3D" id="2.70.98.50">
    <property type="entry name" value="putative glycoside hydrolase family protein from bacillus halodurans"/>
    <property type="match status" value="1"/>
</dbReference>
<name>A0A9P7EZF0_9AGAM</name>
<dbReference type="Pfam" id="PF21307">
    <property type="entry name" value="Glyco_hydro_95_C"/>
    <property type="match status" value="1"/>
</dbReference>
<dbReference type="GO" id="GO:0005975">
    <property type="term" value="P:carbohydrate metabolic process"/>
    <property type="evidence" value="ECO:0007669"/>
    <property type="project" value="InterPro"/>
</dbReference>
<evidence type="ECO:0000313" key="4">
    <source>
        <dbReference type="EMBL" id="KAG2097717.1"/>
    </source>
</evidence>
<dbReference type="OrthoDB" id="2848340at2759"/>
<dbReference type="PANTHER" id="PTHR31084">
    <property type="entry name" value="ALPHA-L-FUCOSIDASE 2"/>
    <property type="match status" value="1"/>
</dbReference>
<dbReference type="Gene3D" id="1.50.10.10">
    <property type="match status" value="1"/>
</dbReference>
<dbReference type="SUPFAM" id="SSF48208">
    <property type="entry name" value="Six-hairpin glycosidases"/>
    <property type="match status" value="1"/>
</dbReference>
<dbReference type="GeneID" id="64700745"/>
<dbReference type="Proteomes" id="UP000823399">
    <property type="component" value="Unassembled WGS sequence"/>
</dbReference>
<dbReference type="PANTHER" id="PTHR31084:SF3">
    <property type="entry name" value="ALPHA-FUCOSIDASE A"/>
    <property type="match status" value="1"/>
</dbReference>
<proteinExistence type="predicted"/>
<feature type="domain" description="Glycosyl hydrolase family 95 N-terminal" evidence="1">
    <location>
        <begin position="58"/>
        <end position="313"/>
    </location>
</feature>
<reference evidence="4" key="1">
    <citation type="journal article" date="2020" name="New Phytol.">
        <title>Comparative genomics reveals dynamic genome evolution in host specialist ectomycorrhizal fungi.</title>
        <authorList>
            <person name="Lofgren L.A."/>
            <person name="Nguyen N.H."/>
            <person name="Vilgalys R."/>
            <person name="Ruytinx J."/>
            <person name="Liao H.L."/>
            <person name="Branco S."/>
            <person name="Kuo A."/>
            <person name="LaButti K."/>
            <person name="Lipzen A."/>
            <person name="Andreopoulos W."/>
            <person name="Pangilinan J."/>
            <person name="Riley R."/>
            <person name="Hundley H."/>
            <person name="Na H."/>
            <person name="Barry K."/>
            <person name="Grigoriev I.V."/>
            <person name="Stajich J.E."/>
            <person name="Kennedy P.G."/>
        </authorList>
    </citation>
    <scope>NUCLEOTIDE SEQUENCE</scope>
    <source>
        <strain evidence="4">FC423</strain>
    </source>
</reference>
<dbReference type="InterPro" id="IPR049053">
    <property type="entry name" value="AFCA-like_C"/>
</dbReference>
<gene>
    <name evidence="4" type="ORF">F5147DRAFT_714669</name>
</gene>
<accession>A0A9P7EZF0</accession>
<dbReference type="InterPro" id="IPR027414">
    <property type="entry name" value="GH95_N_dom"/>
</dbReference>
<organism evidence="4 5">
    <name type="scientific">Suillus discolor</name>
    <dbReference type="NCBI Taxonomy" id="1912936"/>
    <lineage>
        <taxon>Eukaryota</taxon>
        <taxon>Fungi</taxon>
        <taxon>Dikarya</taxon>
        <taxon>Basidiomycota</taxon>
        <taxon>Agaricomycotina</taxon>
        <taxon>Agaricomycetes</taxon>
        <taxon>Agaricomycetidae</taxon>
        <taxon>Boletales</taxon>
        <taxon>Suillineae</taxon>
        <taxon>Suillaceae</taxon>
        <taxon>Suillus</taxon>
    </lineage>
</organism>
<feature type="domain" description="Glycosyl hydrolase family 95 catalytic" evidence="3">
    <location>
        <begin position="517"/>
        <end position="745"/>
    </location>
</feature>
<sequence length="832" mass="90823">MEVFQVLGKSLSAHLLQVSTTLLPYSIQGPLLSALGIVTYVSLIPSAPPSFPSSGNGLWYTAPGTIWVQEFLPIGNGYLGAMLPGGTNQEATQLNIESLWSGGPFQDPSYNGGNHLPFKQSQIAVKMQNIREAIFSSPTGTIDNIDEIMTPGDTYGSYASAGYLIATLDSTSSVSKYARWLDLDEAVSRTTWSDGSTTFLRESFCSHPLQACVQYLNSTTSHVLPSVTYAYTVAGVDGLPAPNVTCLDDRTLSIRNYVSIPGMLYEILAQAQAPSGLVSCSAVSGASPPNATLTVLGASETWISWVGGTNYDMAAGNAAADYSFQGPDPHNNLVALLSSTNRTSYAEMLNGHIKDYTSLVSPFSLSLGQTPDFNTPTDQILARYRTSVGDTYLEWLLFNYGRYLLASSARGALPANLQGLWADGYSNPWGADSNINIQMNYWAAEMSNLDVTQSLFDYIENTWGPRGAYTAQVLYNISEGFVTHGEMNIFGHTGMKLGGNSAQWANYPGWPLVKLNFVQAVASFHLEKLIEDLHFNDSTLVTAPCNSPEQVPITLGCAHAQQLIWQLFNIIENGFEAAGDTDTAFLDAVISKRQQMDKGLRIGRWGQLQEWKVDMDMPDDTHRHLSHLIGLYPGYAIASYSPELQGGLIVNGTFTRYTKEEILNAAETSLFHRGIGRGPDADAGWEKVWRAAAWAQLANETEFYKELTHTIERNFAPNLFSMYTSDGIFQIDANLGYPAAVLNALLQAPDIANINVPLQVTLLPALPLTWSTGEMKGARIRGGITLDFAWNDGRLTTSNLYRRERDVIVKYGGRVVAQFRSNGGYSQTVSSF</sequence>
<feature type="domain" description="Alpha fucosidase A-like C-terminal" evidence="2">
    <location>
        <begin position="760"/>
        <end position="806"/>
    </location>
</feature>
<dbReference type="Pfam" id="PF14498">
    <property type="entry name" value="Glyco_hyd_65N_2"/>
    <property type="match status" value="1"/>
</dbReference>
<keyword evidence="4" id="KW-0378">Hydrolase</keyword>
<dbReference type="PIRSF" id="PIRSF007663">
    <property type="entry name" value="UCP007663"/>
    <property type="match status" value="1"/>
</dbReference>
<evidence type="ECO:0000259" key="2">
    <source>
        <dbReference type="Pfam" id="PF21307"/>
    </source>
</evidence>